<keyword evidence="2" id="KW-1185">Reference proteome</keyword>
<dbReference type="Proteomes" id="UP000269396">
    <property type="component" value="Unassembled WGS sequence"/>
</dbReference>
<dbReference type="EMBL" id="UZAL01039495">
    <property type="protein sequence ID" value="VDP75533.1"/>
    <property type="molecule type" value="Genomic_DNA"/>
</dbReference>
<protein>
    <submittedName>
        <fullName evidence="1">Uncharacterized protein</fullName>
    </submittedName>
</protein>
<reference evidence="1 2" key="1">
    <citation type="submission" date="2018-11" db="EMBL/GenBank/DDBJ databases">
        <authorList>
            <consortium name="Pathogen Informatics"/>
        </authorList>
    </citation>
    <scope>NUCLEOTIDE SEQUENCE [LARGE SCALE GENOMIC DNA]</scope>
    <source>
        <strain>Denwood</strain>
        <strain evidence="2">Zambia</strain>
    </source>
</reference>
<sequence>MISFTSPCCNTFSTRIIKNNPPLQQDVLQELKVSFSVHSEANSRTSSKPKSSSLFDSQSFVGTFECTPIFSAEPPEGVFK</sequence>
<accession>A0A183PU62</accession>
<organism evidence="1 2">
    <name type="scientific">Schistosoma mattheei</name>
    <dbReference type="NCBI Taxonomy" id="31246"/>
    <lineage>
        <taxon>Eukaryota</taxon>
        <taxon>Metazoa</taxon>
        <taxon>Spiralia</taxon>
        <taxon>Lophotrochozoa</taxon>
        <taxon>Platyhelminthes</taxon>
        <taxon>Trematoda</taxon>
        <taxon>Digenea</taxon>
        <taxon>Strigeidida</taxon>
        <taxon>Schistosomatoidea</taxon>
        <taxon>Schistosomatidae</taxon>
        <taxon>Schistosoma</taxon>
    </lineage>
</organism>
<evidence type="ECO:0000313" key="1">
    <source>
        <dbReference type="EMBL" id="VDP75533.1"/>
    </source>
</evidence>
<evidence type="ECO:0000313" key="2">
    <source>
        <dbReference type="Proteomes" id="UP000269396"/>
    </source>
</evidence>
<gene>
    <name evidence="1" type="ORF">SMTD_LOCUS17898</name>
</gene>
<name>A0A183PU62_9TREM</name>
<dbReference type="AlphaFoldDB" id="A0A183PU62"/>
<proteinExistence type="predicted"/>